<evidence type="ECO:0000256" key="1">
    <source>
        <dbReference type="SAM" id="MobiDB-lite"/>
    </source>
</evidence>
<feature type="region of interest" description="Disordered" evidence="1">
    <location>
        <begin position="52"/>
        <end position="89"/>
    </location>
</feature>
<protein>
    <submittedName>
        <fullName evidence="2">Uncharacterized protein</fullName>
    </submittedName>
</protein>
<dbReference type="RefSeq" id="WP_006037253.1">
    <property type="nucleotide sequence ID" value="NZ_AEDD01000003.1"/>
</dbReference>
<dbReference type="EMBL" id="AEDD01000003">
    <property type="protein sequence ID" value="EFM11632.1"/>
    <property type="molecule type" value="Genomic_DNA"/>
</dbReference>
<accession>E0I6G6</accession>
<dbReference type="Proteomes" id="UP000005387">
    <property type="component" value="Unassembled WGS sequence"/>
</dbReference>
<dbReference type="AlphaFoldDB" id="E0I6G6"/>
<reference evidence="2 3" key="1">
    <citation type="submission" date="2010-07" db="EMBL/GenBank/DDBJ databases">
        <title>The draft genome of Paenibacillus curdlanolyticus YK9.</title>
        <authorList>
            <consortium name="US DOE Joint Genome Institute (JGI-PGF)"/>
            <person name="Lucas S."/>
            <person name="Copeland A."/>
            <person name="Lapidus A."/>
            <person name="Cheng J.-F."/>
            <person name="Bruce D."/>
            <person name="Goodwin L."/>
            <person name="Pitluck S."/>
            <person name="Land M.L."/>
            <person name="Hauser L."/>
            <person name="Chang Y.-J."/>
            <person name="Jeffries C."/>
            <person name="Anderson I.J."/>
            <person name="Johnson E."/>
            <person name="Loganathan U."/>
            <person name="Mulhopadhyay B."/>
            <person name="Kyrpides N."/>
            <person name="Woyke T.J."/>
        </authorList>
    </citation>
    <scope>NUCLEOTIDE SEQUENCE [LARGE SCALE GENOMIC DNA]</scope>
    <source>
        <strain evidence="2 3">YK9</strain>
    </source>
</reference>
<gene>
    <name evidence="2" type="ORF">PaecuDRAFT_1238</name>
</gene>
<evidence type="ECO:0000313" key="2">
    <source>
        <dbReference type="EMBL" id="EFM11632.1"/>
    </source>
</evidence>
<dbReference type="OrthoDB" id="2665608at2"/>
<name>E0I6G6_9BACL</name>
<keyword evidence="3" id="KW-1185">Reference proteome</keyword>
<dbReference type="STRING" id="717606.PaecuDRAFT_1238"/>
<evidence type="ECO:0000313" key="3">
    <source>
        <dbReference type="Proteomes" id="UP000005387"/>
    </source>
</evidence>
<proteinExistence type="predicted"/>
<dbReference type="eggNOG" id="ENOG5032YVQ">
    <property type="taxonomic scope" value="Bacteria"/>
</dbReference>
<sequence length="191" mass="21935">MAKNDQLDNNNVCPWCHSEIVWDEEIGPEEHCPHCSNELSGYRTLQVGIEQEESEVYGEEASEQHQHQHEEEEDDWASDDTKKQAMSGDGYRHAGRVNFAIEESVQRVLDDQLEMPECPSCRSYMIELGVHNVTRDFFKPAVPFAIGKPLMEPPFETVMFVCPACFETSTKLSLESRQRLTNLLQEEAEKQ</sequence>
<feature type="compositionally biased region" description="Acidic residues" evidence="1">
    <location>
        <begin position="52"/>
        <end position="61"/>
    </location>
</feature>
<organism evidence="2 3">
    <name type="scientific">Paenibacillus curdlanolyticus YK9</name>
    <dbReference type="NCBI Taxonomy" id="717606"/>
    <lineage>
        <taxon>Bacteria</taxon>
        <taxon>Bacillati</taxon>
        <taxon>Bacillota</taxon>
        <taxon>Bacilli</taxon>
        <taxon>Bacillales</taxon>
        <taxon>Paenibacillaceae</taxon>
        <taxon>Paenibacillus</taxon>
    </lineage>
</organism>